<evidence type="ECO:0000256" key="5">
    <source>
        <dbReference type="ARBA" id="ARBA00022777"/>
    </source>
</evidence>
<dbReference type="Gene3D" id="1.10.287.130">
    <property type="match status" value="1"/>
</dbReference>
<evidence type="ECO:0000256" key="6">
    <source>
        <dbReference type="ARBA" id="ARBA00023136"/>
    </source>
</evidence>
<dbReference type="Pfam" id="PF06580">
    <property type="entry name" value="His_kinase"/>
    <property type="match status" value="1"/>
</dbReference>
<feature type="transmembrane region" description="Helical" evidence="7">
    <location>
        <begin position="330"/>
        <end position="350"/>
    </location>
</feature>
<keyword evidence="4" id="KW-0808">Transferase</keyword>
<dbReference type="CDD" id="cd18774">
    <property type="entry name" value="PDC2_HK_sensor"/>
    <property type="match status" value="1"/>
</dbReference>
<gene>
    <name evidence="9" type="ORF">E6C55_18375</name>
</gene>
<keyword evidence="7" id="KW-1133">Transmembrane helix</keyword>
<keyword evidence="2" id="KW-1003">Cell membrane</keyword>
<evidence type="ECO:0000256" key="3">
    <source>
        <dbReference type="ARBA" id="ARBA00022553"/>
    </source>
</evidence>
<keyword evidence="5" id="KW-0418">Kinase</keyword>
<dbReference type="AlphaFoldDB" id="A0A4S4BPE9"/>
<dbReference type="PANTHER" id="PTHR34220">
    <property type="entry name" value="SENSOR HISTIDINE KINASE YPDA"/>
    <property type="match status" value="1"/>
</dbReference>
<dbReference type="Proteomes" id="UP000310636">
    <property type="component" value="Unassembled WGS sequence"/>
</dbReference>
<keyword evidence="10" id="KW-1185">Reference proteome</keyword>
<dbReference type="Gene3D" id="3.30.565.10">
    <property type="entry name" value="Histidine kinase-like ATPase, C-terminal domain"/>
    <property type="match status" value="1"/>
</dbReference>
<sequence length="622" mass="71578">MLMITGPGLDGTKETVYTKKNCWGRNCSLTASAVGGIRMFVFIKNWSFGIWPKLVLIFLLGILPLYGLSLAMSHSGTSTVQSSITKSVGASLQYYLSSFEAEMQKISDLKQAYIADDDFQKLSDLAPSMSPFEQTQSILRIQDRLDLLKTSSLYVDEVKVYFPMLHRTISTDNYYGVMEESEISALVLAQNNHWTLFHSQDKLLMAQVYPEPAQPSFEVGFALEIELSIPKIREQLNRTLLSGSGGAMLVDRNGNWGVIGGDGERLAESFDDFLKRPEFQGVDSAQGTVQDASGESYLVTFRWSELLDAVVVIGVPKHEVLGPLEKYRLWYRYQLLLTIAVILFCSYWIFRLIHRPLRKLLSALRQVERGQLDVQISDRSRDEFKYLYLQFNQMTDRIRYLIQEVYEQQLRSQRSELKQLQSQINPHFLYNSFFILRRMAQIPDIESVKRMTIYLGEYFRFMTRTGRDEVELGQEVGHSRTYANIQSMRFGSKIEVQFEDLPGEYADLKVPRLIIQPILENAYQHALEDRIGQGRLRISYRIEPERLSILVEDNGESLEEEVLDRLRRDMRHADHNEEVTGLLNVNRRLKLKFGEEGGMELSRSPDFGGLLVTLNIPLEWGK</sequence>
<dbReference type="InterPro" id="IPR010559">
    <property type="entry name" value="Sig_transdc_His_kin_internal"/>
</dbReference>
<comment type="subcellular location">
    <subcellularLocation>
        <location evidence="1">Cell membrane</location>
        <topology evidence="1">Multi-pass membrane protein</topology>
    </subcellularLocation>
</comment>
<comment type="caution">
    <text evidence="9">The sequence shown here is derived from an EMBL/GenBank/DDBJ whole genome shotgun (WGS) entry which is preliminary data.</text>
</comment>
<evidence type="ECO:0000256" key="7">
    <source>
        <dbReference type="SAM" id="Phobius"/>
    </source>
</evidence>
<keyword evidence="7" id="KW-0812">Transmembrane</keyword>
<proteinExistence type="predicted"/>
<dbReference type="PANTHER" id="PTHR34220:SF7">
    <property type="entry name" value="SENSOR HISTIDINE KINASE YPDA"/>
    <property type="match status" value="1"/>
</dbReference>
<organism evidence="9 10">
    <name type="scientific">Cohnella fermenti</name>
    <dbReference type="NCBI Taxonomy" id="2565925"/>
    <lineage>
        <taxon>Bacteria</taxon>
        <taxon>Bacillati</taxon>
        <taxon>Bacillota</taxon>
        <taxon>Bacilli</taxon>
        <taxon>Bacillales</taxon>
        <taxon>Paenibacillaceae</taxon>
        <taxon>Cohnella</taxon>
    </lineage>
</organism>
<dbReference type="InterPro" id="IPR036890">
    <property type="entry name" value="HATPase_C_sf"/>
</dbReference>
<reference evidence="9 10" key="1">
    <citation type="submission" date="2019-04" db="EMBL/GenBank/DDBJ databases">
        <title>Cohnella sp. nov. isolated from preserved vegetables.</title>
        <authorList>
            <person name="Lin S.-Y."/>
            <person name="Hung M.-H."/>
            <person name="Young C.-C."/>
        </authorList>
    </citation>
    <scope>NUCLEOTIDE SEQUENCE [LARGE SCALE GENOMIC DNA]</scope>
    <source>
        <strain evidence="9 10">CC-MHH1044</strain>
    </source>
</reference>
<evidence type="ECO:0000259" key="8">
    <source>
        <dbReference type="PROSITE" id="PS50885"/>
    </source>
</evidence>
<dbReference type="Pfam" id="PF02518">
    <property type="entry name" value="HATPase_c"/>
    <property type="match status" value="1"/>
</dbReference>
<feature type="domain" description="HAMP" evidence="8">
    <location>
        <begin position="351"/>
        <end position="403"/>
    </location>
</feature>
<feature type="transmembrane region" description="Helical" evidence="7">
    <location>
        <begin position="54"/>
        <end position="72"/>
    </location>
</feature>
<protein>
    <submittedName>
        <fullName evidence="9">HAMP domain-containing protein</fullName>
    </submittedName>
</protein>
<name>A0A4S4BPE9_9BACL</name>
<dbReference type="Gene3D" id="3.30.450.20">
    <property type="entry name" value="PAS domain"/>
    <property type="match status" value="1"/>
</dbReference>
<dbReference type="Pfam" id="PF00672">
    <property type="entry name" value="HAMP"/>
    <property type="match status" value="1"/>
</dbReference>
<dbReference type="CDD" id="cd06225">
    <property type="entry name" value="HAMP"/>
    <property type="match status" value="1"/>
</dbReference>
<evidence type="ECO:0000313" key="10">
    <source>
        <dbReference type="Proteomes" id="UP000310636"/>
    </source>
</evidence>
<evidence type="ECO:0000313" key="9">
    <source>
        <dbReference type="EMBL" id="THF76733.1"/>
    </source>
</evidence>
<keyword evidence="3" id="KW-0597">Phosphoprotein</keyword>
<dbReference type="GO" id="GO:0000155">
    <property type="term" value="F:phosphorelay sensor kinase activity"/>
    <property type="evidence" value="ECO:0007669"/>
    <property type="project" value="InterPro"/>
</dbReference>
<dbReference type="InterPro" id="IPR003660">
    <property type="entry name" value="HAMP_dom"/>
</dbReference>
<evidence type="ECO:0000256" key="2">
    <source>
        <dbReference type="ARBA" id="ARBA00022475"/>
    </source>
</evidence>
<dbReference type="InterPro" id="IPR050640">
    <property type="entry name" value="Bact_2-comp_sensor_kinase"/>
</dbReference>
<dbReference type="OrthoDB" id="2062925at2"/>
<dbReference type="GO" id="GO:0005886">
    <property type="term" value="C:plasma membrane"/>
    <property type="evidence" value="ECO:0007669"/>
    <property type="project" value="UniProtKB-SubCell"/>
</dbReference>
<dbReference type="SUPFAM" id="SSF158472">
    <property type="entry name" value="HAMP domain-like"/>
    <property type="match status" value="1"/>
</dbReference>
<dbReference type="SUPFAM" id="SSF55874">
    <property type="entry name" value="ATPase domain of HSP90 chaperone/DNA topoisomerase II/histidine kinase"/>
    <property type="match status" value="1"/>
</dbReference>
<keyword evidence="6 7" id="KW-0472">Membrane</keyword>
<dbReference type="InterPro" id="IPR003594">
    <property type="entry name" value="HATPase_dom"/>
</dbReference>
<dbReference type="PROSITE" id="PS50885">
    <property type="entry name" value="HAMP"/>
    <property type="match status" value="1"/>
</dbReference>
<evidence type="ECO:0000256" key="4">
    <source>
        <dbReference type="ARBA" id="ARBA00022679"/>
    </source>
</evidence>
<dbReference type="SMART" id="SM00304">
    <property type="entry name" value="HAMP"/>
    <property type="match status" value="1"/>
</dbReference>
<dbReference type="EMBL" id="SSOB01000023">
    <property type="protein sequence ID" value="THF76733.1"/>
    <property type="molecule type" value="Genomic_DNA"/>
</dbReference>
<accession>A0A4S4BPE9</accession>
<evidence type="ECO:0000256" key="1">
    <source>
        <dbReference type="ARBA" id="ARBA00004651"/>
    </source>
</evidence>